<feature type="transmembrane region" description="Helical" evidence="3">
    <location>
        <begin position="1066"/>
        <end position="1089"/>
    </location>
</feature>
<dbReference type="PANTHER" id="PTHR33050:SF7">
    <property type="entry name" value="RIBONUCLEASE H"/>
    <property type="match status" value="1"/>
</dbReference>
<gene>
    <name evidence="4" type="ORF">SCF082_LOCUS44109</name>
</gene>
<keyword evidence="3" id="KW-0472">Membrane</keyword>
<reference evidence="4 5" key="1">
    <citation type="submission" date="2024-02" db="EMBL/GenBank/DDBJ databases">
        <authorList>
            <person name="Chen Y."/>
            <person name="Shah S."/>
            <person name="Dougan E. K."/>
            <person name="Thang M."/>
            <person name="Chan C."/>
        </authorList>
    </citation>
    <scope>NUCLEOTIDE SEQUENCE [LARGE SCALE GENOMIC DNA]</scope>
</reference>
<evidence type="ECO:0000256" key="3">
    <source>
        <dbReference type="SAM" id="Phobius"/>
    </source>
</evidence>
<protein>
    <submittedName>
        <fullName evidence="4">Ran-specific GTPase-activating protein 2</fullName>
    </submittedName>
</protein>
<keyword evidence="3" id="KW-0812">Transmembrane</keyword>
<evidence type="ECO:0000313" key="5">
    <source>
        <dbReference type="Proteomes" id="UP001642464"/>
    </source>
</evidence>
<organism evidence="4 5">
    <name type="scientific">Durusdinium trenchii</name>
    <dbReference type="NCBI Taxonomy" id="1381693"/>
    <lineage>
        <taxon>Eukaryota</taxon>
        <taxon>Sar</taxon>
        <taxon>Alveolata</taxon>
        <taxon>Dinophyceae</taxon>
        <taxon>Suessiales</taxon>
        <taxon>Symbiodiniaceae</taxon>
        <taxon>Durusdinium</taxon>
    </lineage>
</organism>
<dbReference type="PANTHER" id="PTHR33050">
    <property type="entry name" value="REVERSE TRANSCRIPTASE DOMAIN-CONTAINING PROTEIN"/>
    <property type="match status" value="1"/>
</dbReference>
<comment type="caution">
    <text evidence="4">The sequence shown here is derived from an EMBL/GenBank/DDBJ whole genome shotgun (WGS) entry which is preliminary data.</text>
</comment>
<feature type="region of interest" description="Disordered" evidence="2">
    <location>
        <begin position="1141"/>
        <end position="1161"/>
    </location>
</feature>
<dbReference type="EMBL" id="CAXAMM010040523">
    <property type="protein sequence ID" value="CAK9093793.1"/>
    <property type="molecule type" value="Genomic_DNA"/>
</dbReference>
<feature type="transmembrane region" description="Helical" evidence="3">
    <location>
        <begin position="1101"/>
        <end position="1125"/>
    </location>
</feature>
<keyword evidence="5" id="KW-1185">Reference proteome</keyword>
<evidence type="ECO:0000256" key="1">
    <source>
        <dbReference type="SAM" id="Coils"/>
    </source>
</evidence>
<keyword evidence="1" id="KW-0175">Coiled coil</keyword>
<dbReference type="InterPro" id="IPR052055">
    <property type="entry name" value="Hepadnavirus_pol/RT"/>
</dbReference>
<accession>A0ABP0R0E6</accession>
<name>A0ABP0R0E6_9DINO</name>
<dbReference type="Proteomes" id="UP001642464">
    <property type="component" value="Unassembled WGS sequence"/>
</dbReference>
<evidence type="ECO:0000313" key="4">
    <source>
        <dbReference type="EMBL" id="CAK9093793.1"/>
    </source>
</evidence>
<evidence type="ECO:0000256" key="2">
    <source>
        <dbReference type="SAM" id="MobiDB-lite"/>
    </source>
</evidence>
<sequence length="1161" mass="128630">MATSWNDLISSTETVKPADDVLKEAVQFLVDVAKLPNPNAASGVAEADLDKLQLPASLPASALIRRLVRSVEALDKARLAQATAKSALASTPVSAKLLASALAPSKVPDVADLLQQCGLSKLGFHVQADQSLYTTLQVASEEAKAQSRVPFTYVDLTSKEVLPLWLPADSVGGKFTLRDEEESKLVGHHSIGSLSDLSKALKGATATPRFFRNVQQWVAAFVRYATTAVATGQMTWPVVFGHLDVILQICEQEKIKGRAPYLAFLYDDLLRRQWARRADKRDPSLDIAMESQKIDKDILELARQRLSQVSQEVGIQDDVSQQMPSAATSSTTSSSADVARQLAAAEQAQKRADAASKKLSEVQAQLLAKSSAAASQDGGISKLAQTYPPLLGCWFAHLLKKALAARELALHTSSPVPMAVHHSDLPHLLQQVERAMVQTAQSGPRFVPWGAGAIEGLTPVQHVYFAIKVQHPACEAIVMEPDLEEAITFELSLSSSEIDAFRQNLLQRFLMIAAELEPVQHTWAMQAPANLQQLVARIHGPLWQCLCHELHVDGSLFLTALQQGFPLVGCLPPCEGYATASCSIPLLSVEELRTGREVFNDRVLLSLVELPHSCDILEQTLEDSESGFMSSPRLLVPGDLANKSLTRRIPVREERSTGWRTRIVDHETESGVNTATAPVDKIHHDSIDSLVSILQKFMMHGTTAEMWKRDISKAFRRVPVAAEHHEFAWTVWKSHGQLWISQHFGMPFGTVSAVYAWHRVGHMMWLILVRLFKAPACRYVDDYFGASKTGVVFSAAKVLTIMSRLLGFPTDHAKDDDATWNLVVLGALVSVSWAEQKVFTRVNPDKAKRYQAVLQQMLDSNVLTAGDAALLLVAHGFQDPSHLVGVRSQDVSKLSTSPKLRALMMSAVEALNVAKQPTQVMQSGEWRSSAVLAYADEDEFDREVSNKELRKALQVMQKAEDHYYNSKGWFWNCDERCKRAYDKYSMARADAERVQRKVDQMMQDARREVGIWSVYGIREVRERFWAAWQSGKDLAMRYTMFDAVFLMIGGKEETLVSVLLKLAFQYAANLTIGLISAFFFFMYHVYTLIVNYGEPMMSGFAFFLLVLVAAASLITTYLVSIYGVVVGGGFYVLKQAAKHEALGGGHGGRPRQVQYRRPHYE</sequence>
<keyword evidence="3" id="KW-1133">Transmembrane helix</keyword>
<proteinExistence type="predicted"/>
<feature type="coiled-coil region" evidence="1">
    <location>
        <begin position="338"/>
        <end position="365"/>
    </location>
</feature>